<reference evidence="6 7" key="1">
    <citation type="submission" date="2016-06" db="EMBL/GenBank/DDBJ databases">
        <title>Evolution of pathogenesis and genome organization in the Tremellales.</title>
        <authorList>
            <person name="Cuomo C."/>
            <person name="Litvintseva A."/>
            <person name="Heitman J."/>
            <person name="Chen Y."/>
            <person name="Sun S."/>
            <person name="Springer D."/>
            <person name="Dromer F."/>
            <person name="Young S."/>
            <person name="Zeng Q."/>
            <person name="Chapman S."/>
            <person name="Gujja S."/>
            <person name="Saif S."/>
            <person name="Birren B."/>
        </authorList>
    </citation>
    <scope>NUCLEOTIDE SEQUENCE [LARGE SCALE GENOMIC DNA]</scope>
    <source>
        <strain evidence="6 7">CBS 6039</strain>
    </source>
</reference>
<protein>
    <recommendedName>
        <fullName evidence="5">NADH:flavin oxidoreductase/NADH oxidase N-terminal domain-containing protein</fullName>
    </recommendedName>
</protein>
<dbReference type="STRING" id="1295533.A0A1E3I700"/>
<comment type="similarity">
    <text evidence="1">Belongs to the NADH:flavin oxidoreductase/NADH oxidase family.</text>
</comment>
<dbReference type="GO" id="GO:0016491">
    <property type="term" value="F:oxidoreductase activity"/>
    <property type="evidence" value="ECO:0007669"/>
    <property type="project" value="UniProtKB-KW"/>
</dbReference>
<dbReference type="Proteomes" id="UP000094065">
    <property type="component" value="Unassembled WGS sequence"/>
</dbReference>
<evidence type="ECO:0000313" key="7">
    <source>
        <dbReference type="Proteomes" id="UP000094065"/>
    </source>
</evidence>
<evidence type="ECO:0000259" key="5">
    <source>
        <dbReference type="Pfam" id="PF00724"/>
    </source>
</evidence>
<accession>A0A1E3I700</accession>
<name>A0A1E3I700_9TREE</name>
<organism evidence="6 7">
    <name type="scientific">Cryptococcus amylolentus CBS 6039</name>
    <dbReference type="NCBI Taxonomy" id="1295533"/>
    <lineage>
        <taxon>Eukaryota</taxon>
        <taxon>Fungi</taxon>
        <taxon>Dikarya</taxon>
        <taxon>Basidiomycota</taxon>
        <taxon>Agaricomycotina</taxon>
        <taxon>Tremellomycetes</taxon>
        <taxon>Tremellales</taxon>
        <taxon>Cryptococcaceae</taxon>
        <taxon>Cryptococcus</taxon>
    </lineage>
</organism>
<dbReference type="EMBL" id="AWGJ01000001">
    <property type="protein sequence ID" value="ODN84419.1"/>
    <property type="molecule type" value="Genomic_DNA"/>
</dbReference>
<evidence type="ECO:0000256" key="4">
    <source>
        <dbReference type="ARBA" id="ARBA00023002"/>
    </source>
</evidence>
<dbReference type="InterPro" id="IPR013785">
    <property type="entry name" value="Aldolase_TIM"/>
</dbReference>
<feature type="domain" description="NADH:flavin oxidoreductase/NADH oxidase N-terminal" evidence="5">
    <location>
        <begin position="9"/>
        <end position="238"/>
    </location>
</feature>
<proteinExistence type="inferred from homology"/>
<dbReference type="SUPFAM" id="SSF51395">
    <property type="entry name" value="FMN-linked oxidoreductases"/>
    <property type="match status" value="1"/>
</dbReference>
<dbReference type="InterPro" id="IPR001155">
    <property type="entry name" value="OxRdtase_FMN_N"/>
</dbReference>
<keyword evidence="7" id="KW-1185">Reference proteome</keyword>
<evidence type="ECO:0000256" key="2">
    <source>
        <dbReference type="ARBA" id="ARBA00022630"/>
    </source>
</evidence>
<dbReference type="RefSeq" id="XP_018998222.1">
    <property type="nucleotide sequence ID" value="XM_019133517.1"/>
</dbReference>
<comment type="caution">
    <text evidence="6">The sequence shown here is derived from an EMBL/GenBank/DDBJ whole genome shotgun (WGS) entry which is preliminary data.</text>
</comment>
<keyword evidence="2" id="KW-0285">Flavoprotein</keyword>
<dbReference type="OrthoDB" id="1663137at2759"/>
<dbReference type="InterPro" id="IPR051799">
    <property type="entry name" value="NADH_flavin_oxidoreductase"/>
</dbReference>
<dbReference type="GeneID" id="30151682"/>
<dbReference type="Pfam" id="PF00724">
    <property type="entry name" value="Oxidored_FMN"/>
    <property type="match status" value="1"/>
</dbReference>
<dbReference type="PANTHER" id="PTHR43656">
    <property type="entry name" value="BINDING OXIDOREDUCTASE, PUTATIVE (AFU_ORTHOLOGUE AFUA_2G08260)-RELATED"/>
    <property type="match status" value="1"/>
</dbReference>
<dbReference type="PANTHER" id="PTHR43656:SF2">
    <property type="entry name" value="BINDING OXIDOREDUCTASE, PUTATIVE (AFU_ORTHOLOGUE AFUA_2G08260)-RELATED"/>
    <property type="match status" value="1"/>
</dbReference>
<dbReference type="AlphaFoldDB" id="A0A1E3I700"/>
<keyword evidence="3" id="KW-0288">FMN</keyword>
<gene>
    <name evidence="6" type="ORF">L202_00373</name>
</gene>
<evidence type="ECO:0000256" key="3">
    <source>
        <dbReference type="ARBA" id="ARBA00022643"/>
    </source>
</evidence>
<dbReference type="Gene3D" id="3.20.20.70">
    <property type="entry name" value="Aldolase class I"/>
    <property type="match status" value="1"/>
</dbReference>
<dbReference type="GO" id="GO:0010181">
    <property type="term" value="F:FMN binding"/>
    <property type="evidence" value="ECO:0007669"/>
    <property type="project" value="InterPro"/>
</dbReference>
<keyword evidence="4" id="KW-0560">Oxidoreductase</keyword>
<evidence type="ECO:0000256" key="1">
    <source>
        <dbReference type="ARBA" id="ARBA00005979"/>
    </source>
</evidence>
<sequence>MEDIKLIASPLTLPNGVQVPNRLVKAAMAEGIGLAGGPPTPEHDILYMRWVAGGWGIVITGNVQIDPKHLASPYDLTIDPSSASHKSRYMHLALMAHFTPDRPLMIMQLSHPGLQSSSILNCSRAPWEPAIAPLSARPTMGGGLLGKVWQYVGWPVKSRKVSDVGEWLAIVERFVEASVMAGDAGWDGVQLHAAHGYLLSSVMSPLTNPDPPPLPGVPEDVPLRLHLLYLILRGLKEQTAEFFIKAVKINCSDFVQGGLDEEQASDIIRAIVSWNLVDIIEISGGTYTNPVFTFSFCISSTTSKRQSLFAHFTSKLLPTLPPPPKGPAILLTGGLHDRWVITDSLRERACDLAGIGRPACLIPDLPDRVLLNPDVPGKFTHVGGYTIPQGDLAKILLGGSKKEGKGIALVGAGVSTLWHTWQLRRMGRGIDPDKKLTWFKGLVQEEIWEGLVVRGWRRVRGTRSEVYQKVQLG</sequence>
<evidence type="ECO:0000313" key="6">
    <source>
        <dbReference type="EMBL" id="ODN84419.1"/>
    </source>
</evidence>